<organism evidence="4 5">
    <name type="scientific">Chitinophaga eiseniae</name>
    <dbReference type="NCBI Taxonomy" id="634771"/>
    <lineage>
        <taxon>Bacteria</taxon>
        <taxon>Pseudomonadati</taxon>
        <taxon>Bacteroidota</taxon>
        <taxon>Chitinophagia</taxon>
        <taxon>Chitinophagales</taxon>
        <taxon>Chitinophagaceae</taxon>
        <taxon>Chitinophaga</taxon>
    </lineage>
</organism>
<accession>A0A1T4TMK0</accession>
<proteinExistence type="predicted"/>
<dbReference type="Gene3D" id="3.55.50.30">
    <property type="match status" value="1"/>
</dbReference>
<dbReference type="PANTHER" id="PTHR30273">
    <property type="entry name" value="PERIPLASMIC SIGNAL SENSOR AND SIGMA FACTOR ACTIVATOR FECR-RELATED"/>
    <property type="match status" value="1"/>
</dbReference>
<feature type="domain" description="FecR protein" evidence="2">
    <location>
        <begin position="182"/>
        <end position="276"/>
    </location>
</feature>
<dbReference type="Proteomes" id="UP000190367">
    <property type="component" value="Unassembled WGS sequence"/>
</dbReference>
<dbReference type="AlphaFoldDB" id="A0A1T4TMK0"/>
<evidence type="ECO:0000313" key="4">
    <source>
        <dbReference type="EMBL" id="SKA41617.1"/>
    </source>
</evidence>
<dbReference type="EMBL" id="FUWZ01000005">
    <property type="protein sequence ID" value="SKA41617.1"/>
    <property type="molecule type" value="Genomic_DNA"/>
</dbReference>
<dbReference type="RefSeq" id="WP_159456202.1">
    <property type="nucleotide sequence ID" value="NZ_FUWZ01000005.1"/>
</dbReference>
<reference evidence="5" key="1">
    <citation type="submission" date="2017-02" db="EMBL/GenBank/DDBJ databases">
        <authorList>
            <person name="Varghese N."/>
            <person name="Submissions S."/>
        </authorList>
    </citation>
    <scope>NUCLEOTIDE SEQUENCE [LARGE SCALE GENOMIC DNA]</scope>
    <source>
        <strain evidence="5">DSM 22224</strain>
    </source>
</reference>
<dbReference type="STRING" id="634771.SAMN04488128_105480"/>
<evidence type="ECO:0000259" key="2">
    <source>
        <dbReference type="Pfam" id="PF04773"/>
    </source>
</evidence>
<dbReference type="Gene3D" id="2.60.120.1440">
    <property type="match status" value="1"/>
</dbReference>
<dbReference type="Pfam" id="PF04773">
    <property type="entry name" value="FecR"/>
    <property type="match status" value="1"/>
</dbReference>
<dbReference type="PANTHER" id="PTHR30273:SF2">
    <property type="entry name" value="PROTEIN FECR"/>
    <property type="match status" value="1"/>
</dbReference>
<evidence type="ECO:0000313" key="5">
    <source>
        <dbReference type="Proteomes" id="UP000190367"/>
    </source>
</evidence>
<keyword evidence="1" id="KW-0472">Membrane</keyword>
<dbReference type="InterPro" id="IPR006860">
    <property type="entry name" value="FecR"/>
</dbReference>
<feature type="transmembrane region" description="Helical" evidence="1">
    <location>
        <begin position="87"/>
        <end position="105"/>
    </location>
</feature>
<evidence type="ECO:0000259" key="3">
    <source>
        <dbReference type="Pfam" id="PF16344"/>
    </source>
</evidence>
<evidence type="ECO:0008006" key="6">
    <source>
        <dbReference type="Google" id="ProtNLM"/>
    </source>
</evidence>
<keyword evidence="1" id="KW-1133">Transmembrane helix</keyword>
<dbReference type="OrthoDB" id="629393at2"/>
<keyword evidence="1" id="KW-0812">Transmembrane</keyword>
<protein>
    <recommendedName>
        <fullName evidence="6">FecR protein</fullName>
    </recommendedName>
</protein>
<dbReference type="InterPro" id="IPR032508">
    <property type="entry name" value="FecR_C"/>
</dbReference>
<dbReference type="GO" id="GO:0016989">
    <property type="term" value="F:sigma factor antagonist activity"/>
    <property type="evidence" value="ECO:0007669"/>
    <property type="project" value="TreeGrafter"/>
</dbReference>
<name>A0A1T4TMK0_9BACT</name>
<feature type="domain" description="Protein FecR C-terminal" evidence="3">
    <location>
        <begin position="320"/>
        <end position="387"/>
    </location>
</feature>
<evidence type="ECO:0000256" key="1">
    <source>
        <dbReference type="SAM" id="Phobius"/>
    </source>
</evidence>
<dbReference type="Pfam" id="PF16344">
    <property type="entry name" value="FecR_C"/>
    <property type="match status" value="1"/>
</dbReference>
<gene>
    <name evidence="4" type="ORF">SAMN04488128_105480</name>
</gene>
<dbReference type="InterPro" id="IPR012373">
    <property type="entry name" value="Ferrdict_sens_TM"/>
</dbReference>
<keyword evidence="5" id="KW-1185">Reference proteome</keyword>
<sequence>MPEDQSFDTAYYEALANKWLEGTITPREKELLEQWYRQGQEEDVEVPASFVAGEAAHRERMLAGIRRKIASTGALEVVQKKRFLRGWQAAAVILILVSAGAYLLFVTPSSHKLLPTDNTPPSSAAVVPGSSKAVLTLANGATVMLDSTGSQVIQQGSTTVQQTGGRLTYAAGGTEAAVHMNTLRTPRGGQFRITLPDGTNAWLNAASSITFPTAFNGKERQVTVSGEVYFEVTGNAAQPFIVKAGAVDITVLGTRFNVMAYEEEPAIRSTLLKGSIRVNAQGSSLQLRPGEQADLPKSGAGITISRPDLEQVVAWKDGVFRFKDENIVAIMQQLARWYDIEPVFEGNMAGKDFSGTISRGSAIREVLNMLELTEDIHFKIEGRKVIVSAL</sequence>